<dbReference type="STRING" id="325452.A0A3R7FYC4"/>
<keyword evidence="1" id="KW-0723">Serine/threonine-protein kinase</keyword>
<evidence type="ECO:0000256" key="2">
    <source>
        <dbReference type="ARBA" id="ARBA00022679"/>
    </source>
</evidence>
<evidence type="ECO:0000313" key="10">
    <source>
        <dbReference type="EMBL" id="RLN82524.1"/>
    </source>
</evidence>
<keyword evidence="2" id="KW-0808">Transferase</keyword>
<dbReference type="PANTHER" id="PTHR24345:SF91">
    <property type="entry name" value="SERINE_THREONINE-PROTEIN KINASE PLK4"/>
    <property type="match status" value="1"/>
</dbReference>
<dbReference type="Proteomes" id="UP000285883">
    <property type="component" value="Unassembled WGS sequence"/>
</dbReference>
<keyword evidence="4" id="KW-0418">Kinase</keyword>
<name>A0A3R7FYC4_9STRA</name>
<dbReference type="SUPFAM" id="SSF56112">
    <property type="entry name" value="Protein kinase-like (PK-like)"/>
    <property type="match status" value="1"/>
</dbReference>
<organism evidence="9 12">
    <name type="scientific">Phytophthora kernoviae</name>
    <dbReference type="NCBI Taxonomy" id="325452"/>
    <lineage>
        <taxon>Eukaryota</taxon>
        <taxon>Sar</taxon>
        <taxon>Stramenopiles</taxon>
        <taxon>Oomycota</taxon>
        <taxon>Peronosporomycetes</taxon>
        <taxon>Peronosporales</taxon>
        <taxon>Peronosporaceae</taxon>
        <taxon>Phytophthora</taxon>
    </lineage>
</organism>
<evidence type="ECO:0000256" key="5">
    <source>
        <dbReference type="ARBA" id="ARBA00022840"/>
    </source>
</evidence>
<accession>A0A3R7FYC4</accession>
<evidence type="ECO:0000256" key="4">
    <source>
        <dbReference type="ARBA" id="ARBA00022777"/>
    </source>
</evidence>
<evidence type="ECO:0000313" key="7">
    <source>
        <dbReference type="EMBL" id="KAG2526318.1"/>
    </source>
</evidence>
<feature type="domain" description="Protein kinase" evidence="6">
    <location>
        <begin position="6"/>
        <end position="249"/>
    </location>
</feature>
<dbReference type="InterPro" id="IPR000719">
    <property type="entry name" value="Prot_kinase_dom"/>
</dbReference>
<dbReference type="GO" id="GO:0004674">
    <property type="term" value="F:protein serine/threonine kinase activity"/>
    <property type="evidence" value="ECO:0007669"/>
    <property type="project" value="UniProtKB-KW"/>
</dbReference>
<evidence type="ECO:0000313" key="11">
    <source>
        <dbReference type="Proteomes" id="UP000285624"/>
    </source>
</evidence>
<sequence length="249" mass="28006">MSTSQLRFRRKISDALYGEVMECELHPMGQSNQQLSSPPSGKQRIVAVKYMSIPCALDIRKRIGPTRILDDPLQECHVAELLTKTGGHRNVVASYFHFQEHQCIYLVGEYCAGGDLYTHLAAMPNGAMNEHQSTQSMKEIFAGVDYLHRQLGIAHRDLSLENVLMHNGECKISDFGLSVSAKSRCVERVGKEYYMAPEMVAGEEYDPVKADIWSLGIIWFIMLTGTRDEPRVADVDDRPGRTNLTRGDI</sequence>
<dbReference type="Pfam" id="PF00069">
    <property type="entry name" value="Pkinase"/>
    <property type="match status" value="1"/>
</dbReference>
<dbReference type="Proteomes" id="UP000792063">
    <property type="component" value="Unassembled WGS sequence"/>
</dbReference>
<reference evidence="7" key="1">
    <citation type="journal article" date="2015" name="Genom Data">
        <title>Genome sequences of six Phytophthora species associated with forests in New Zealand.</title>
        <authorList>
            <person name="Studholme D.J."/>
            <person name="McDougal R.L."/>
            <person name="Sambles C."/>
            <person name="Hansen E."/>
            <person name="Hardy G."/>
            <person name="Grant M."/>
            <person name="Ganley R.J."/>
            <person name="Williams N.M."/>
        </authorList>
    </citation>
    <scope>NUCLEOTIDE SEQUENCE</scope>
    <source>
        <strain evidence="7">NZFS 2646</strain>
        <strain evidence="8">NZFS 3630</strain>
    </source>
</reference>
<evidence type="ECO:0000256" key="1">
    <source>
        <dbReference type="ARBA" id="ARBA00022527"/>
    </source>
</evidence>
<dbReference type="EMBL" id="JPWV03000077">
    <property type="protein sequence ID" value="KAG2526318.1"/>
    <property type="molecule type" value="Genomic_DNA"/>
</dbReference>
<evidence type="ECO:0000313" key="9">
    <source>
        <dbReference type="EMBL" id="RLN05783.1"/>
    </source>
</evidence>
<reference evidence="7" key="3">
    <citation type="submission" date="2020-06" db="EMBL/GenBank/DDBJ databases">
        <authorList>
            <person name="Studholme D.J."/>
        </authorList>
    </citation>
    <scope>NUCLEOTIDE SEQUENCE</scope>
    <source>
        <strain evidence="7">NZFS 2646</strain>
        <strain evidence="8">NZFS 3630</strain>
    </source>
</reference>
<dbReference type="EMBL" id="JPWU03000070">
    <property type="protein sequence ID" value="KAG2527892.1"/>
    <property type="molecule type" value="Genomic_DNA"/>
</dbReference>
<dbReference type="EMBL" id="MBDN02000051">
    <property type="protein sequence ID" value="RLN82524.1"/>
    <property type="molecule type" value="Genomic_DNA"/>
</dbReference>
<protein>
    <recommendedName>
        <fullName evidence="6">Protein kinase domain-containing protein</fullName>
    </recommendedName>
</protein>
<reference evidence="11 12" key="2">
    <citation type="submission" date="2018-07" db="EMBL/GenBank/DDBJ databases">
        <title>Genome sequencing of oomycete isolates from Chile give support for New Zealand origin for Phytophthora kernoviae and make available the first Nothophytophthora sp. genome.</title>
        <authorList>
            <person name="Studholme D.J."/>
            <person name="Sanfuentes E."/>
            <person name="Panda P."/>
            <person name="Hill R."/>
            <person name="Sambles C."/>
            <person name="Grant M."/>
            <person name="Williams N.M."/>
            <person name="Mcdougal R.L."/>
        </authorList>
    </citation>
    <scope>NUCLEOTIDE SEQUENCE [LARGE SCALE GENOMIC DNA]</scope>
    <source>
        <strain evidence="9">Chile2</strain>
        <strain evidence="10">Chile4</strain>
    </source>
</reference>
<dbReference type="Gene3D" id="1.10.510.10">
    <property type="entry name" value="Transferase(Phosphotransferase) domain 1"/>
    <property type="match status" value="1"/>
</dbReference>
<dbReference type="EMBL" id="MAYM02002083">
    <property type="protein sequence ID" value="RLN05783.1"/>
    <property type="molecule type" value="Genomic_DNA"/>
</dbReference>
<dbReference type="PANTHER" id="PTHR24345">
    <property type="entry name" value="SERINE/THREONINE-PROTEIN KINASE PLK"/>
    <property type="match status" value="1"/>
</dbReference>
<gene>
    <name evidence="9" type="ORF">BBI17_003011</name>
    <name evidence="10" type="ORF">BBO99_00002831</name>
    <name evidence="7" type="ORF">JM16_003916</name>
    <name evidence="8" type="ORF">JM18_003448</name>
</gene>
<evidence type="ECO:0000313" key="12">
    <source>
        <dbReference type="Proteomes" id="UP000285883"/>
    </source>
</evidence>
<evidence type="ECO:0000259" key="6">
    <source>
        <dbReference type="PROSITE" id="PS50011"/>
    </source>
</evidence>
<comment type="caution">
    <text evidence="9">The sequence shown here is derived from an EMBL/GenBank/DDBJ whole genome shotgun (WGS) entry which is preliminary data.</text>
</comment>
<keyword evidence="5" id="KW-0067">ATP-binding</keyword>
<keyword evidence="11" id="KW-1185">Reference proteome</keyword>
<dbReference type="InterPro" id="IPR011009">
    <property type="entry name" value="Kinase-like_dom_sf"/>
</dbReference>
<evidence type="ECO:0000313" key="8">
    <source>
        <dbReference type="EMBL" id="KAG2527892.1"/>
    </source>
</evidence>
<dbReference type="GO" id="GO:0005524">
    <property type="term" value="F:ATP binding"/>
    <property type="evidence" value="ECO:0007669"/>
    <property type="project" value="UniProtKB-KW"/>
</dbReference>
<keyword evidence="3" id="KW-0547">Nucleotide-binding</keyword>
<dbReference type="PROSITE" id="PS50011">
    <property type="entry name" value="PROTEIN_KINASE_DOM"/>
    <property type="match status" value="1"/>
</dbReference>
<dbReference type="Proteomes" id="UP000285624">
    <property type="component" value="Unassembled WGS sequence"/>
</dbReference>
<dbReference type="Proteomes" id="UP000785171">
    <property type="component" value="Unassembled WGS sequence"/>
</dbReference>
<evidence type="ECO:0000256" key="3">
    <source>
        <dbReference type="ARBA" id="ARBA00022741"/>
    </source>
</evidence>
<dbReference type="GO" id="GO:0005634">
    <property type="term" value="C:nucleus"/>
    <property type="evidence" value="ECO:0007669"/>
    <property type="project" value="TreeGrafter"/>
</dbReference>
<proteinExistence type="predicted"/>
<dbReference type="AlphaFoldDB" id="A0A3R7FYC4"/>